<keyword evidence="1" id="KW-0175">Coiled coil</keyword>
<sequence>MSEKDLISSSAVSTSSSEGQSDGSLGSGGDILSEKPSSSPSFGSAIYNYEALQTPAEEGVRYEDFDEGAEYPQGDDDVLVLAPEHPLLKNFHHAIAKLLAKQKEQLAIDIKELSTKVKAQRRESDDAAEKLYVCQQNVNRQHAQLDIKTENAAANSEIREELEKCTKELADNHRDQTKALHAAQIFEKNLWILLGEKTMKDNLARKAEEATESKITMMQRQTEKAQVDKKMLIEEKRKQDEFVYRLTCQVSDLQAVLAKLNHQIAAKEKEETQLKQAVKTAELELEELDQDQHRFLQVWQRLLVSAKNKDAEQIRLNEKKRRLDEELKIALKTNEEYKKGLEIEKEENEQHLVLYKKVRREKAILEMQIRREQKRIEDLQEQIDKSNAMIGMTEDDIKEVKRALRSKESKVSALEIEILNLNGSMLELEKKILEALNEQAMQDKSVQFMINKVDDLIKFLEEEEKQKAQKEMQLAQAELEVQKLKHEEAQMREYLKQQTEKVAHANKELKSTEQDLRKAQTELSVKQGKLDKLSVKLAKHTEKNGDRNFIETRIQDLEDDIKIVSAEAEKMQIIILRKEVALMDKNEKVEKFRAEIQMLQRSLENLQYKSKQQVDELEKLNVLKSVTNKSCECQALVLSSVDKEMAKMKAECQNLQKSNLLSFGNIEAAVKEEESKMQDLTGKLIALGDERKQLYECLRMLQTEQVELESNLSLANETKLSIERERGSQGEISAMKTEIHRMEVRLGQLKRAQEKLKLDLDKCVLRRDLMVDSNRVRSSRQSVTNTAWLKATRKYETLKYNNNQLKSKLDKYEGDKVSLKVIEKEINGLESELDKKKGEIKRIAEPLKAMEMQLYHMRLTKKENLEQLVHRQRIVRGLTDAKIGRYRTLCKTESSLMTEEEKQRVTHSNLISVIESLQPDFPQFGPQLHSTMATLKSIKVQYQNLSAAPSVLETDEASSVQ</sequence>
<reference evidence="3 4" key="1">
    <citation type="submission" date="2020-04" db="EMBL/GenBank/DDBJ databases">
        <authorList>
            <person name="Alioto T."/>
            <person name="Alioto T."/>
            <person name="Gomez Garrido J."/>
        </authorList>
    </citation>
    <scope>NUCLEOTIDE SEQUENCE [LARGE SCALE GENOMIC DNA]</scope>
</reference>
<dbReference type="GO" id="GO:0005737">
    <property type="term" value="C:cytoplasm"/>
    <property type="evidence" value="ECO:0007669"/>
    <property type="project" value="TreeGrafter"/>
</dbReference>
<keyword evidence="4" id="KW-1185">Reference proteome</keyword>
<name>A0A8S1CS31_9INSE</name>
<organism evidence="3 4">
    <name type="scientific">Cloeon dipterum</name>
    <dbReference type="NCBI Taxonomy" id="197152"/>
    <lineage>
        <taxon>Eukaryota</taxon>
        <taxon>Metazoa</taxon>
        <taxon>Ecdysozoa</taxon>
        <taxon>Arthropoda</taxon>
        <taxon>Hexapoda</taxon>
        <taxon>Insecta</taxon>
        <taxon>Pterygota</taxon>
        <taxon>Palaeoptera</taxon>
        <taxon>Ephemeroptera</taxon>
        <taxon>Pisciforma</taxon>
        <taxon>Baetidae</taxon>
        <taxon>Cloeon</taxon>
    </lineage>
</organism>
<dbReference type="GO" id="GO:0035082">
    <property type="term" value="P:axoneme assembly"/>
    <property type="evidence" value="ECO:0007669"/>
    <property type="project" value="InterPro"/>
</dbReference>
<proteinExistence type="predicted"/>
<dbReference type="AlphaFoldDB" id="A0A8S1CS31"/>
<dbReference type="PANTHER" id="PTHR16275">
    <property type="entry name" value="COILED-COIL DOMAIN-CONTAINING PROTEIN 40"/>
    <property type="match status" value="1"/>
</dbReference>
<protein>
    <recommendedName>
        <fullName evidence="5">Coiled-coil domain-containing protein 40</fullName>
    </recommendedName>
</protein>
<feature type="coiled-coil region" evidence="1">
    <location>
        <begin position="96"/>
        <end position="130"/>
    </location>
</feature>
<accession>A0A8S1CS31</accession>
<dbReference type="InterPro" id="IPR037386">
    <property type="entry name" value="CCDC40"/>
</dbReference>
<comment type="caution">
    <text evidence="3">The sequence shown here is derived from an EMBL/GenBank/DDBJ whole genome shotgun (WGS) entry which is preliminary data.</text>
</comment>
<dbReference type="EMBL" id="CADEPI010000056">
    <property type="protein sequence ID" value="CAB3370912.1"/>
    <property type="molecule type" value="Genomic_DNA"/>
</dbReference>
<dbReference type="Proteomes" id="UP000494165">
    <property type="component" value="Unassembled WGS sequence"/>
</dbReference>
<dbReference type="PANTHER" id="PTHR16275:SF8">
    <property type="entry name" value="COILED-COIL DOMAIN-CONTAINING PROTEIN 40"/>
    <property type="match status" value="1"/>
</dbReference>
<feature type="compositionally biased region" description="Low complexity" evidence="2">
    <location>
        <begin position="8"/>
        <end position="40"/>
    </location>
</feature>
<gene>
    <name evidence="3" type="ORF">CLODIP_2_CD08288</name>
</gene>
<evidence type="ECO:0000256" key="1">
    <source>
        <dbReference type="SAM" id="Coils"/>
    </source>
</evidence>
<feature type="coiled-coil region" evidence="1">
    <location>
        <begin position="250"/>
        <end position="759"/>
    </location>
</feature>
<evidence type="ECO:0000313" key="4">
    <source>
        <dbReference type="Proteomes" id="UP000494165"/>
    </source>
</evidence>
<evidence type="ECO:0008006" key="5">
    <source>
        <dbReference type="Google" id="ProtNLM"/>
    </source>
</evidence>
<evidence type="ECO:0000256" key="2">
    <source>
        <dbReference type="SAM" id="MobiDB-lite"/>
    </source>
</evidence>
<evidence type="ECO:0000313" key="3">
    <source>
        <dbReference type="EMBL" id="CAB3370912.1"/>
    </source>
</evidence>
<feature type="coiled-coil region" evidence="1">
    <location>
        <begin position="795"/>
        <end position="839"/>
    </location>
</feature>
<dbReference type="OrthoDB" id="188741at2759"/>
<feature type="region of interest" description="Disordered" evidence="2">
    <location>
        <begin position="1"/>
        <end position="40"/>
    </location>
</feature>